<dbReference type="VEuPathDB" id="FungiDB:PADG_00774"/>
<feature type="signal peptide" evidence="1">
    <location>
        <begin position="1"/>
        <end position="19"/>
    </location>
</feature>
<organism evidence="2 3">
    <name type="scientific">Paracoccidioides brasiliensis</name>
    <dbReference type="NCBI Taxonomy" id="121759"/>
    <lineage>
        <taxon>Eukaryota</taxon>
        <taxon>Fungi</taxon>
        <taxon>Dikarya</taxon>
        <taxon>Ascomycota</taxon>
        <taxon>Pezizomycotina</taxon>
        <taxon>Eurotiomycetes</taxon>
        <taxon>Eurotiomycetidae</taxon>
        <taxon>Onygenales</taxon>
        <taxon>Ajellomycetaceae</taxon>
        <taxon>Paracoccidioides</taxon>
    </lineage>
</organism>
<sequence length="241" mass="26439">MRHTTHLILASEILLQTSAIVGHMISFTYVPSPELLGYKYTITSLYPFPQLNYWIYEISRVALALPPQAIVNKPHTLQSKRTMDNLTSNLSVTIGTASTTEAATDPIQLSVAIRNNIPNQAITLLKWNTPLDPQANVLGIFEVREAESGKLVPSLIVKISRKLPPTQDDLVEIPANGVKETQVTLKPMSLDHGAQYKISAKGRWQAVWAGGVDDVTADQLAEFSCASLGDFESNTVLALFK</sequence>
<proteinExistence type="predicted"/>
<evidence type="ECO:0008006" key="4">
    <source>
        <dbReference type="Google" id="ProtNLM"/>
    </source>
</evidence>
<reference evidence="2 3" key="1">
    <citation type="submission" date="2016-06" db="EMBL/GenBank/DDBJ databases">
        <authorList>
            <person name="Kjaerup R.B."/>
            <person name="Dalgaard T.S."/>
            <person name="Juul-Madsen H.R."/>
        </authorList>
    </citation>
    <scope>NUCLEOTIDE SEQUENCE [LARGE SCALE GENOMIC DNA]</scope>
    <source>
        <strain evidence="2 3">Pb300</strain>
    </source>
</reference>
<dbReference type="Proteomes" id="UP000242814">
    <property type="component" value="Unassembled WGS sequence"/>
</dbReference>
<dbReference type="AlphaFoldDB" id="A0A1D2JP53"/>
<evidence type="ECO:0000313" key="3">
    <source>
        <dbReference type="Proteomes" id="UP000242814"/>
    </source>
</evidence>
<gene>
    <name evidence="2" type="ORF">ACO22_00514</name>
</gene>
<evidence type="ECO:0000313" key="2">
    <source>
        <dbReference type="EMBL" id="ODH44963.1"/>
    </source>
</evidence>
<comment type="caution">
    <text evidence="2">The sequence shown here is derived from an EMBL/GenBank/DDBJ whole genome shotgun (WGS) entry which is preliminary data.</text>
</comment>
<feature type="chain" id="PRO_5008902529" description="Secreted protein" evidence="1">
    <location>
        <begin position="20"/>
        <end position="241"/>
    </location>
</feature>
<dbReference type="EMBL" id="LZYO01000010">
    <property type="protein sequence ID" value="ODH44963.1"/>
    <property type="molecule type" value="Genomic_DNA"/>
</dbReference>
<dbReference type="Gene3D" id="2.60.40.2970">
    <property type="match status" value="1"/>
</dbReference>
<evidence type="ECO:0000256" key="1">
    <source>
        <dbReference type="SAM" id="SignalP"/>
    </source>
</evidence>
<name>A0A1D2JP53_PARBR</name>
<dbReference type="VEuPathDB" id="FungiDB:PABG_02364"/>
<keyword evidence="1" id="KW-0732">Signal</keyword>
<protein>
    <recommendedName>
        <fullName evidence="4">Secreted protein</fullName>
    </recommendedName>
</protein>
<accession>A0A1D2JP53</accession>